<dbReference type="InterPro" id="IPR029063">
    <property type="entry name" value="SAM-dependent_MTases_sf"/>
</dbReference>
<dbReference type="PANTHER" id="PTHR42912:SF96">
    <property type="entry name" value="METHYLTRANSFERASE DOMAIN-CONTAINING PROTEIN"/>
    <property type="match status" value="1"/>
</dbReference>
<evidence type="ECO:0000313" key="3">
    <source>
        <dbReference type="Proteomes" id="UP001314263"/>
    </source>
</evidence>
<evidence type="ECO:0000313" key="2">
    <source>
        <dbReference type="EMBL" id="CAK0787148.1"/>
    </source>
</evidence>
<protein>
    <recommendedName>
        <fullName evidence="1">Methyltransferase type 11 domain-containing protein</fullName>
    </recommendedName>
</protein>
<dbReference type="GO" id="GO:0008757">
    <property type="term" value="F:S-adenosylmethionine-dependent methyltransferase activity"/>
    <property type="evidence" value="ECO:0007669"/>
    <property type="project" value="InterPro"/>
</dbReference>
<dbReference type="Gene3D" id="3.40.50.150">
    <property type="entry name" value="Vaccinia Virus protein VP39"/>
    <property type="match status" value="1"/>
</dbReference>
<sequence>MSSSQRTQQQYDQYAESYDALDSGAAANALGFPQLRKELLAQASGHVLELAVGTGLNLPLYTADTVTALSAVDISGAMLQQAQRRVRGLQQSFTVDLKQGDVAALPYPDNTFDTVVDTFSLCVFPQPLAALQEAARVVKPGGRVLVLEHQRSSFAPLAWYQDVTAAAVAATGKGCYWNQDVKDQKKKAAAAADVLHQFVMGKANKLGEARSGRRCQHISS</sequence>
<dbReference type="AlphaFoldDB" id="A0AAV1IIP6"/>
<dbReference type="CDD" id="cd02440">
    <property type="entry name" value="AdoMet_MTases"/>
    <property type="match status" value="1"/>
</dbReference>
<feature type="domain" description="Methyltransferase type 11" evidence="1">
    <location>
        <begin position="48"/>
        <end position="145"/>
    </location>
</feature>
<dbReference type="InterPro" id="IPR050508">
    <property type="entry name" value="Methyltransf_Superfamily"/>
</dbReference>
<comment type="caution">
    <text evidence="2">The sequence shown here is derived from an EMBL/GenBank/DDBJ whole genome shotgun (WGS) entry which is preliminary data.</text>
</comment>
<keyword evidence="3" id="KW-1185">Reference proteome</keyword>
<gene>
    <name evidence="2" type="ORF">CVIRNUC_010364</name>
</gene>
<evidence type="ECO:0000259" key="1">
    <source>
        <dbReference type="Pfam" id="PF08241"/>
    </source>
</evidence>
<dbReference type="Pfam" id="PF08241">
    <property type="entry name" value="Methyltransf_11"/>
    <property type="match status" value="1"/>
</dbReference>
<dbReference type="EMBL" id="CAUYUE010000016">
    <property type="protein sequence ID" value="CAK0787148.1"/>
    <property type="molecule type" value="Genomic_DNA"/>
</dbReference>
<accession>A0AAV1IIP6</accession>
<dbReference type="InterPro" id="IPR013216">
    <property type="entry name" value="Methyltransf_11"/>
</dbReference>
<name>A0AAV1IIP6_9CHLO</name>
<organism evidence="2 3">
    <name type="scientific">Coccomyxa viridis</name>
    <dbReference type="NCBI Taxonomy" id="1274662"/>
    <lineage>
        <taxon>Eukaryota</taxon>
        <taxon>Viridiplantae</taxon>
        <taxon>Chlorophyta</taxon>
        <taxon>core chlorophytes</taxon>
        <taxon>Trebouxiophyceae</taxon>
        <taxon>Trebouxiophyceae incertae sedis</taxon>
        <taxon>Coccomyxaceae</taxon>
        <taxon>Coccomyxa</taxon>
    </lineage>
</organism>
<proteinExistence type="predicted"/>
<dbReference type="Proteomes" id="UP001314263">
    <property type="component" value="Unassembled WGS sequence"/>
</dbReference>
<dbReference type="PANTHER" id="PTHR42912">
    <property type="entry name" value="METHYLTRANSFERASE"/>
    <property type="match status" value="1"/>
</dbReference>
<dbReference type="SUPFAM" id="SSF53335">
    <property type="entry name" value="S-adenosyl-L-methionine-dependent methyltransferases"/>
    <property type="match status" value="1"/>
</dbReference>
<reference evidence="2 3" key="1">
    <citation type="submission" date="2023-10" db="EMBL/GenBank/DDBJ databases">
        <authorList>
            <person name="Maclean D."/>
            <person name="Macfadyen A."/>
        </authorList>
    </citation>
    <scope>NUCLEOTIDE SEQUENCE [LARGE SCALE GENOMIC DNA]</scope>
</reference>